<evidence type="ECO:0000313" key="3">
    <source>
        <dbReference type="Proteomes" id="UP000054251"/>
    </source>
</evidence>
<dbReference type="AlphaFoldDB" id="A0A0V1Q4T7"/>
<dbReference type="GeneID" id="26837816"/>
<dbReference type="Proteomes" id="UP000054251">
    <property type="component" value="Unassembled WGS sequence"/>
</dbReference>
<name>A0A0V1Q4T7_9ASCO</name>
<dbReference type="OrthoDB" id="4020766at2759"/>
<keyword evidence="3" id="KW-1185">Reference proteome</keyword>
<accession>A0A0V1Q4T7</accession>
<dbReference type="RefSeq" id="XP_015469593.1">
    <property type="nucleotide sequence ID" value="XM_015609637.1"/>
</dbReference>
<comment type="caution">
    <text evidence="2">The sequence shown here is derived from an EMBL/GenBank/DDBJ whole genome shotgun (WGS) entry which is preliminary data.</text>
</comment>
<evidence type="ECO:0008006" key="4">
    <source>
        <dbReference type="Google" id="ProtNLM"/>
    </source>
</evidence>
<dbReference type="EMBL" id="LMYN01000009">
    <property type="protein sequence ID" value="KSA03491.1"/>
    <property type="molecule type" value="Genomic_DNA"/>
</dbReference>
<reference evidence="2 3" key="1">
    <citation type="submission" date="2015-11" db="EMBL/GenBank/DDBJ databases">
        <title>The genome of Debaryomyces fabryi.</title>
        <authorList>
            <person name="Tafer H."/>
            <person name="Lopandic K."/>
        </authorList>
    </citation>
    <scope>NUCLEOTIDE SEQUENCE [LARGE SCALE GENOMIC DNA]</scope>
    <source>
        <strain evidence="2 3">CBS 789</strain>
    </source>
</reference>
<evidence type="ECO:0000313" key="2">
    <source>
        <dbReference type="EMBL" id="KSA03491.1"/>
    </source>
</evidence>
<feature type="region of interest" description="Disordered" evidence="1">
    <location>
        <begin position="117"/>
        <end position="136"/>
    </location>
</feature>
<proteinExistence type="predicted"/>
<sequence length="238" mass="27526">MKSEPLNNPWKLQYDEVLEQYHYINVIDNTITFDLPCEVNYTPELIRPKSIFHMKKRSSSSRMLELEMCKQMSWGSSDSSLLETSKKKSLLGKLGSVLRYKHRPEVADADVIAAKDTDRKTDNTEESDDEMSDVNNYNYDRTIGVSTESFGDVDSMISGLDDAYLLDNSTNLKNFAGTSVNNEAYYESFSSSSSSNSIHSYYSNLPYEYEEIDGSELDYDKERERYELRLQFREELEI</sequence>
<evidence type="ECO:0000256" key="1">
    <source>
        <dbReference type="SAM" id="MobiDB-lite"/>
    </source>
</evidence>
<gene>
    <name evidence="2" type="ORF">AC631_00807</name>
</gene>
<organism evidence="2 3">
    <name type="scientific">Debaryomyces fabryi</name>
    <dbReference type="NCBI Taxonomy" id="58627"/>
    <lineage>
        <taxon>Eukaryota</taxon>
        <taxon>Fungi</taxon>
        <taxon>Dikarya</taxon>
        <taxon>Ascomycota</taxon>
        <taxon>Saccharomycotina</taxon>
        <taxon>Pichiomycetes</taxon>
        <taxon>Debaryomycetaceae</taxon>
        <taxon>Debaryomyces</taxon>
    </lineage>
</organism>
<protein>
    <recommendedName>
        <fullName evidence="4">WW domain-containing protein</fullName>
    </recommendedName>
</protein>